<dbReference type="Proteomes" id="UP000270342">
    <property type="component" value="Unassembled WGS sequence"/>
</dbReference>
<dbReference type="PANTHER" id="PTHR10907">
    <property type="entry name" value="REGUCALCIN"/>
    <property type="match status" value="1"/>
</dbReference>
<evidence type="ECO:0000256" key="4">
    <source>
        <dbReference type="SAM" id="MobiDB-lite"/>
    </source>
</evidence>
<gene>
    <name evidence="6" type="ORF">D7S86_21360</name>
</gene>
<protein>
    <submittedName>
        <fullName evidence="6">SMP-30/gluconolactonase/LRE family protein</fullName>
    </submittedName>
</protein>
<name>A0A494XCT5_9BURK</name>
<feature type="binding site" evidence="3">
    <location>
        <position position="186"/>
    </location>
    <ligand>
        <name>a divalent metal cation</name>
        <dbReference type="ChEBI" id="CHEBI:60240"/>
    </ligand>
</feature>
<dbReference type="InterPro" id="IPR011042">
    <property type="entry name" value="6-blade_b-propeller_TolB-like"/>
</dbReference>
<dbReference type="GO" id="GO:0019853">
    <property type="term" value="P:L-ascorbic acid biosynthetic process"/>
    <property type="evidence" value="ECO:0007669"/>
    <property type="project" value="TreeGrafter"/>
</dbReference>
<evidence type="ECO:0000259" key="5">
    <source>
        <dbReference type="Pfam" id="PF08450"/>
    </source>
</evidence>
<dbReference type="PANTHER" id="PTHR10907:SF47">
    <property type="entry name" value="REGUCALCIN"/>
    <property type="match status" value="1"/>
</dbReference>
<evidence type="ECO:0000256" key="2">
    <source>
        <dbReference type="PIRSR" id="PIRSR605511-1"/>
    </source>
</evidence>
<proteinExistence type="inferred from homology"/>
<dbReference type="OrthoDB" id="9775406at2"/>
<dbReference type="PRINTS" id="PR01790">
    <property type="entry name" value="SMP30FAMILY"/>
</dbReference>
<dbReference type="EMBL" id="RBZU01000011">
    <property type="protein sequence ID" value="RKP48565.1"/>
    <property type="molecule type" value="Genomic_DNA"/>
</dbReference>
<comment type="similarity">
    <text evidence="1">Belongs to the SMP-30/CGR1 family.</text>
</comment>
<feature type="binding site" evidence="3">
    <location>
        <position position="235"/>
    </location>
    <ligand>
        <name>a divalent metal cation</name>
        <dbReference type="ChEBI" id="CHEBI:60240"/>
    </ligand>
</feature>
<feature type="binding site" evidence="3">
    <location>
        <position position="138"/>
    </location>
    <ligand>
        <name>substrate</name>
    </ligand>
</feature>
<comment type="cofactor">
    <cofactor evidence="3">
        <name>Zn(2+)</name>
        <dbReference type="ChEBI" id="CHEBI:29105"/>
    </cofactor>
    <text evidence="3">Binds 1 divalent metal cation per subunit.</text>
</comment>
<comment type="caution">
    <text evidence="6">The sequence shown here is derived from an EMBL/GenBank/DDBJ whole genome shotgun (WGS) entry which is preliminary data.</text>
</comment>
<keyword evidence="3" id="KW-0479">Metal-binding</keyword>
<feature type="domain" description="SMP-30/Gluconolactonase/LRE-like region" evidence="5">
    <location>
        <begin position="51"/>
        <end position="294"/>
    </location>
</feature>
<feature type="compositionally biased region" description="Basic residues" evidence="4">
    <location>
        <begin position="1"/>
        <end position="24"/>
    </location>
</feature>
<evidence type="ECO:0000313" key="6">
    <source>
        <dbReference type="EMBL" id="RKP48565.1"/>
    </source>
</evidence>
<dbReference type="Pfam" id="PF08450">
    <property type="entry name" value="SGL"/>
    <property type="match status" value="1"/>
</dbReference>
<keyword evidence="7" id="KW-1185">Reference proteome</keyword>
<feature type="binding site" evidence="3">
    <location>
        <position position="53"/>
    </location>
    <ligand>
        <name>a divalent metal cation</name>
        <dbReference type="ChEBI" id="CHEBI:60240"/>
    </ligand>
</feature>
<evidence type="ECO:0000256" key="1">
    <source>
        <dbReference type="ARBA" id="ARBA00008853"/>
    </source>
</evidence>
<dbReference type="AlphaFoldDB" id="A0A494XCT5"/>
<dbReference type="GO" id="GO:0005509">
    <property type="term" value="F:calcium ion binding"/>
    <property type="evidence" value="ECO:0007669"/>
    <property type="project" value="TreeGrafter"/>
</dbReference>
<feature type="active site" description="Proton donor/acceptor" evidence="2">
    <location>
        <position position="235"/>
    </location>
</feature>
<accession>A0A494XCT5</accession>
<feature type="binding site" evidence="3">
    <location>
        <position position="136"/>
    </location>
    <ligand>
        <name>substrate</name>
    </ligand>
</feature>
<evidence type="ECO:0000313" key="7">
    <source>
        <dbReference type="Proteomes" id="UP000270342"/>
    </source>
</evidence>
<keyword evidence="3" id="KW-0862">Zinc</keyword>
<dbReference type="Gene3D" id="2.120.10.30">
    <property type="entry name" value="TolB, C-terminal domain"/>
    <property type="match status" value="1"/>
</dbReference>
<dbReference type="InterPro" id="IPR013658">
    <property type="entry name" value="SGL"/>
</dbReference>
<feature type="region of interest" description="Disordered" evidence="4">
    <location>
        <begin position="1"/>
        <end position="32"/>
    </location>
</feature>
<sequence>MHRRRTHARASRAHGAVSRRRRQQHDHGATPARRRRLGVKAQLLLDTQCTLAEGPVWDARAQALFFTDIYESVLYRYDPARRDLKTFAMPERLATYALCEDDRYLLLGLESRLAFYEIATGRVKTIAEIETGLPTRLNDGRLDREGRFVFGTKDESGEHKTQCAFYRLNLDLSVERLPLPACEISNSLAFTPDGRTMYYCDTPTRAIRVCDYALDGTISNDREFVRLSDPDGYPDGSAIDTRGNLWNAQWEGRRVICYSPEGRELERIEVPVPQPSCPVFGGADFGTLYITSAREDLSEAQLAADPTSGGIYVAQVGASGARGLADTRFGASPALAS</sequence>
<organism evidence="6 7">
    <name type="scientific">Pararobbsia silviterrae</name>
    <dbReference type="NCBI Taxonomy" id="1792498"/>
    <lineage>
        <taxon>Bacteria</taxon>
        <taxon>Pseudomonadati</taxon>
        <taxon>Pseudomonadota</taxon>
        <taxon>Betaproteobacteria</taxon>
        <taxon>Burkholderiales</taxon>
        <taxon>Burkholderiaceae</taxon>
        <taxon>Pararobbsia</taxon>
    </lineage>
</organism>
<reference evidence="6 7" key="1">
    <citation type="submission" date="2018-10" db="EMBL/GenBank/DDBJ databases">
        <title>Robbsia sp. DHC34, isolated from soil.</title>
        <authorList>
            <person name="Gao Z.-H."/>
            <person name="Qiu L.-H."/>
        </authorList>
    </citation>
    <scope>NUCLEOTIDE SEQUENCE [LARGE SCALE GENOMIC DNA]</scope>
    <source>
        <strain evidence="6 7">DHC34</strain>
    </source>
</reference>
<evidence type="ECO:0000256" key="3">
    <source>
        <dbReference type="PIRSR" id="PIRSR605511-2"/>
    </source>
</evidence>
<dbReference type="InterPro" id="IPR005511">
    <property type="entry name" value="SMP-30"/>
</dbReference>
<dbReference type="GO" id="GO:0004341">
    <property type="term" value="F:gluconolactonase activity"/>
    <property type="evidence" value="ECO:0007669"/>
    <property type="project" value="TreeGrafter"/>
</dbReference>
<dbReference type="SUPFAM" id="SSF63829">
    <property type="entry name" value="Calcium-dependent phosphotriesterase"/>
    <property type="match status" value="1"/>
</dbReference>